<proteinExistence type="predicted"/>
<evidence type="ECO:0000313" key="2">
    <source>
        <dbReference type="Proteomes" id="UP001317742"/>
    </source>
</evidence>
<dbReference type="EMBL" id="AP026709">
    <property type="protein sequence ID" value="BDQ36847.1"/>
    <property type="molecule type" value="Genomic_DNA"/>
</dbReference>
<name>A0ABN6S439_9BACT</name>
<dbReference type="Proteomes" id="UP001317742">
    <property type="component" value="Chromosome"/>
</dbReference>
<accession>A0ABN6S439</accession>
<organism evidence="1 2">
    <name type="scientific">Pseudodesulfovibrio nedwellii</name>
    <dbReference type="NCBI Taxonomy" id="2973072"/>
    <lineage>
        <taxon>Bacteria</taxon>
        <taxon>Pseudomonadati</taxon>
        <taxon>Thermodesulfobacteriota</taxon>
        <taxon>Desulfovibrionia</taxon>
        <taxon>Desulfovibrionales</taxon>
        <taxon>Desulfovibrionaceae</taxon>
    </lineage>
</organism>
<protein>
    <recommendedName>
        <fullName evidence="3">DNA primase/polymerase bifunctional N-terminal domain-containing protein</fullName>
    </recommendedName>
</protein>
<dbReference type="RefSeq" id="WP_281762725.1">
    <property type="nucleotide sequence ID" value="NZ_AP026709.1"/>
</dbReference>
<evidence type="ECO:0008006" key="3">
    <source>
        <dbReference type="Google" id="ProtNLM"/>
    </source>
</evidence>
<gene>
    <name evidence="1" type="ORF">SYK_12070</name>
</gene>
<sequence>MKLIHYWASMNGDKPGPWKIIEACKNVLEQVRQKGAAFLSTMAFEHEPEKGKEEPNRVGDLVIDFDCKDDPEIARKDCIQFVKYLLGHHVRPEELLYWITGSKGFHIMVPSYLFGGTEGDPLLPRIYGSMVRFITVRIGYDQPNSVDTSMYCMGKGKLLRMDNIQRPNGMYKVPITWEELSTQSYDDLIKLAREPRHIEIPPASYRLAEPLAALYRWHKEMVHRPPSNSLVNPADFILKCKFIQYCSANAETLEEPLWHAMLSVLKGLGEFGHWLSHELSSSHPEYDPDKTDKKIERIQPNMSCEKIRHLYDCGCNCGVPFPGMIWAAAKGVEAVKQTESERVSSLIEPFDFYPAEDGMTVYADIHVDDHRETYRVDSSEFKNLIGYRYYKETNKHLKTAAAQDLIQFVTARGLFGGAKKKKVFTRIAHLDDAVYIDLCDEQWRIVEITADGWRIVTSPPVRFRRVKGMLSLPEPQVGGKVDEIRKLLNIEKEDALLIEAWLLGVLSPGPYPVLILEGEQGSAKSSTTRLLRMLLDPSVAPTRAAPRNEQDLIISANNSWIVTLDNLSGVPTWLSDALCRMATGGSFSARKLFTNDEEALFTIMRPIVLNGIDQVASRHDLVDRGLRVTLPEITTERRMTESELSNAINEAVPKVLGGLCDGVVCALKNKESVQVEKSPRMADFTLWCVAAENAMPWDSGAFLEAYRSNQNESIGLALESDHVSNAIIALMSGAFGWEGTPSELLKDLENVVDERIVRLKFWPQTPASFGKRLTRCQAFLRKSGIKIDRQTGGDRIISITNEKTEPVANSHVGKSNGEVF</sequence>
<evidence type="ECO:0000313" key="1">
    <source>
        <dbReference type="EMBL" id="BDQ36847.1"/>
    </source>
</evidence>
<keyword evidence="2" id="KW-1185">Reference proteome</keyword>
<reference evidence="1 2" key="1">
    <citation type="submission" date="2022-08" db="EMBL/GenBank/DDBJ databases">
        <title>Genome Sequence of the sulphate-reducing bacterium, Pseudodesulfovibrio sp. SYK.</title>
        <authorList>
            <person name="Kondo R."/>
            <person name="Kataoka T."/>
        </authorList>
    </citation>
    <scope>NUCLEOTIDE SEQUENCE [LARGE SCALE GENOMIC DNA]</scope>
    <source>
        <strain evidence="1 2">SYK</strain>
    </source>
</reference>